<dbReference type="InterPro" id="IPR041694">
    <property type="entry name" value="ADH_N_2"/>
</dbReference>
<dbReference type="Pfam" id="PF16884">
    <property type="entry name" value="ADH_N_2"/>
    <property type="match status" value="1"/>
</dbReference>
<dbReference type="SUPFAM" id="SSF50129">
    <property type="entry name" value="GroES-like"/>
    <property type="match status" value="1"/>
</dbReference>
<protein>
    <recommendedName>
        <fullName evidence="4">15-oxoprostaglandin 13-reductase</fullName>
        <ecNumber evidence="2">1.3.1.48</ecNumber>
    </recommendedName>
    <alternativeName>
        <fullName evidence="4">15-oxoprostaglandin 13-reductase</fullName>
    </alternativeName>
</protein>
<gene>
    <name evidence="10" type="ORF">DIABBA_LOCUS9278</name>
</gene>
<keyword evidence="3" id="KW-0560">Oxidoreductase</keyword>
<comment type="similarity">
    <text evidence="1">Belongs to the NADP-dependent oxidoreductase L4BD family.</text>
</comment>
<evidence type="ECO:0000313" key="11">
    <source>
        <dbReference type="Proteomes" id="UP001153709"/>
    </source>
</evidence>
<feature type="domain" description="Oxidoreductase N-terminal" evidence="9">
    <location>
        <begin position="5"/>
        <end position="99"/>
    </location>
</feature>
<proteinExistence type="inferred from homology"/>
<keyword evidence="11" id="KW-1185">Reference proteome</keyword>
<comment type="catalytic activity">
    <reaction evidence="6">
        <text>13,14-dihydro-15-oxo-PGF2alpha + NADP(+) = 15-oxoprostaglandin F2alpha + NADPH + H(+)</text>
        <dbReference type="Rhea" id="RHEA:50588"/>
        <dbReference type="ChEBI" id="CHEBI:15378"/>
        <dbReference type="ChEBI" id="CHEBI:57783"/>
        <dbReference type="ChEBI" id="CHEBI:58349"/>
        <dbReference type="ChEBI" id="CHEBI:133374"/>
        <dbReference type="ChEBI" id="CHEBI:133409"/>
    </reaction>
    <physiologicalReaction direction="right-to-left" evidence="6">
        <dbReference type="Rhea" id="RHEA:50590"/>
    </physiologicalReaction>
</comment>
<dbReference type="GO" id="GO:0047522">
    <property type="term" value="F:15-oxoprostaglandin 13-reductase [NAD(P)+] activity"/>
    <property type="evidence" value="ECO:0007669"/>
    <property type="project" value="UniProtKB-EC"/>
</dbReference>
<accession>A0A9N9T3G7</accession>
<evidence type="ECO:0000256" key="1">
    <source>
        <dbReference type="ARBA" id="ARBA00010460"/>
    </source>
</evidence>
<evidence type="ECO:0000256" key="6">
    <source>
        <dbReference type="ARBA" id="ARBA00048290"/>
    </source>
</evidence>
<dbReference type="PANTHER" id="PTHR43205:SF7">
    <property type="entry name" value="PROSTAGLANDIN REDUCTASE 1"/>
    <property type="match status" value="1"/>
</dbReference>
<organism evidence="10 11">
    <name type="scientific">Diabrotica balteata</name>
    <name type="common">Banded cucumber beetle</name>
    <dbReference type="NCBI Taxonomy" id="107213"/>
    <lineage>
        <taxon>Eukaryota</taxon>
        <taxon>Metazoa</taxon>
        <taxon>Ecdysozoa</taxon>
        <taxon>Arthropoda</taxon>
        <taxon>Hexapoda</taxon>
        <taxon>Insecta</taxon>
        <taxon>Pterygota</taxon>
        <taxon>Neoptera</taxon>
        <taxon>Endopterygota</taxon>
        <taxon>Coleoptera</taxon>
        <taxon>Polyphaga</taxon>
        <taxon>Cucujiformia</taxon>
        <taxon>Chrysomeloidea</taxon>
        <taxon>Chrysomelidae</taxon>
        <taxon>Galerucinae</taxon>
        <taxon>Diabroticina</taxon>
        <taxon>Diabroticites</taxon>
        <taxon>Diabrotica</taxon>
    </lineage>
</organism>
<dbReference type="SUPFAM" id="SSF51735">
    <property type="entry name" value="NAD(P)-binding Rossmann-fold domains"/>
    <property type="match status" value="1"/>
</dbReference>
<evidence type="ECO:0000259" key="8">
    <source>
        <dbReference type="Pfam" id="PF00107"/>
    </source>
</evidence>
<evidence type="ECO:0000256" key="2">
    <source>
        <dbReference type="ARBA" id="ARBA00011981"/>
    </source>
</evidence>
<sequence length="219" mass="23803">MVKGKRFVLNKVFEGFPKEHDLKVEEYELPSLKDGAVYLSVDPYMRAYISEMSVIGNTMMGTQVAKILESKNDKFPPGRYVVGTFGWQTHTISSDERLRLVPDLGGLPPSLCLGVLGMPGNTAYFGFLEICQPKPGETVVVSGAGGAVGSLVGQIAKIKGCTVIGIAGSDEKGKWLTEELGFDHFINYKTANVADELKKVAPNGVDCYFDNVSNNILFK</sequence>
<evidence type="ECO:0000256" key="7">
    <source>
        <dbReference type="ARBA" id="ARBA00049070"/>
    </source>
</evidence>
<dbReference type="EMBL" id="OU898281">
    <property type="protein sequence ID" value="CAG9836166.1"/>
    <property type="molecule type" value="Genomic_DNA"/>
</dbReference>
<evidence type="ECO:0000259" key="9">
    <source>
        <dbReference type="Pfam" id="PF16884"/>
    </source>
</evidence>
<dbReference type="InterPro" id="IPR011032">
    <property type="entry name" value="GroES-like_sf"/>
</dbReference>
<feature type="domain" description="Alcohol dehydrogenase-like C-terminal" evidence="8">
    <location>
        <begin position="147"/>
        <end position="218"/>
    </location>
</feature>
<dbReference type="InterPro" id="IPR013149">
    <property type="entry name" value="ADH-like_C"/>
</dbReference>
<dbReference type="InterPro" id="IPR036291">
    <property type="entry name" value="NAD(P)-bd_dom_sf"/>
</dbReference>
<dbReference type="Gene3D" id="3.90.180.10">
    <property type="entry name" value="Medium-chain alcohol dehydrogenases, catalytic domain"/>
    <property type="match status" value="1"/>
</dbReference>
<dbReference type="Pfam" id="PF00107">
    <property type="entry name" value="ADH_zinc_N"/>
    <property type="match status" value="1"/>
</dbReference>
<comment type="catalytic activity">
    <reaction evidence="7">
        <text>13,14-dihydro-15-oxo-prostaglandin E1 + NADP(+) = 15-oxoprostaglandin E1 + NADPH + H(+)</text>
        <dbReference type="Rhea" id="RHEA:50584"/>
        <dbReference type="ChEBI" id="CHEBI:15378"/>
        <dbReference type="ChEBI" id="CHEBI:57401"/>
        <dbReference type="ChEBI" id="CHEBI:57783"/>
        <dbReference type="ChEBI" id="CHEBI:58349"/>
        <dbReference type="ChEBI" id="CHEBI:133408"/>
    </reaction>
    <physiologicalReaction direction="right-to-left" evidence="7">
        <dbReference type="Rhea" id="RHEA:50586"/>
    </physiologicalReaction>
</comment>
<dbReference type="GO" id="GO:0006693">
    <property type="term" value="P:prostaglandin metabolic process"/>
    <property type="evidence" value="ECO:0007669"/>
    <property type="project" value="TreeGrafter"/>
</dbReference>
<dbReference type="EC" id="1.3.1.48" evidence="2"/>
<evidence type="ECO:0000313" key="10">
    <source>
        <dbReference type="EMBL" id="CAG9836166.1"/>
    </source>
</evidence>
<dbReference type="OrthoDB" id="809632at2759"/>
<name>A0A9N9T3G7_DIABA</name>
<dbReference type="InterPro" id="IPR045010">
    <property type="entry name" value="MDR_fam"/>
</dbReference>
<dbReference type="PANTHER" id="PTHR43205">
    <property type="entry name" value="PROSTAGLANDIN REDUCTASE"/>
    <property type="match status" value="1"/>
</dbReference>
<evidence type="ECO:0000256" key="3">
    <source>
        <dbReference type="ARBA" id="ARBA00023002"/>
    </source>
</evidence>
<dbReference type="AlphaFoldDB" id="A0A9N9T3G7"/>
<evidence type="ECO:0000256" key="4">
    <source>
        <dbReference type="ARBA" id="ARBA00033119"/>
    </source>
</evidence>
<comment type="catalytic activity">
    <reaction evidence="5">
        <text>13,14-dihydro-15-oxo-prostaglandin F1alpha + NADP(+) = 15-oxoprostaglandin F1alpha + NADPH + H(+)</text>
        <dbReference type="Rhea" id="RHEA:50592"/>
        <dbReference type="ChEBI" id="CHEBI:15378"/>
        <dbReference type="ChEBI" id="CHEBI:57783"/>
        <dbReference type="ChEBI" id="CHEBI:58349"/>
        <dbReference type="ChEBI" id="CHEBI:79072"/>
        <dbReference type="ChEBI" id="CHEBI:133411"/>
    </reaction>
    <physiologicalReaction direction="right-to-left" evidence="5">
        <dbReference type="Rhea" id="RHEA:50594"/>
    </physiologicalReaction>
</comment>
<evidence type="ECO:0000256" key="5">
    <source>
        <dbReference type="ARBA" id="ARBA00047878"/>
    </source>
</evidence>
<reference evidence="10" key="1">
    <citation type="submission" date="2022-01" db="EMBL/GenBank/DDBJ databases">
        <authorList>
            <person name="King R."/>
        </authorList>
    </citation>
    <scope>NUCLEOTIDE SEQUENCE</scope>
</reference>
<dbReference type="Gene3D" id="3.40.50.720">
    <property type="entry name" value="NAD(P)-binding Rossmann-like Domain"/>
    <property type="match status" value="1"/>
</dbReference>
<dbReference type="Proteomes" id="UP001153709">
    <property type="component" value="Chromosome 6"/>
</dbReference>